<proteinExistence type="predicted"/>
<dbReference type="InterPro" id="IPR043137">
    <property type="entry name" value="GGT_ssub_C"/>
</dbReference>
<dbReference type="PRINTS" id="PR01210">
    <property type="entry name" value="GGTRANSPTASE"/>
</dbReference>
<organism evidence="1 2">
    <name type="scientific">Fragilariopsis cylindrus CCMP1102</name>
    <dbReference type="NCBI Taxonomy" id="635003"/>
    <lineage>
        <taxon>Eukaryota</taxon>
        <taxon>Sar</taxon>
        <taxon>Stramenopiles</taxon>
        <taxon>Ochrophyta</taxon>
        <taxon>Bacillariophyta</taxon>
        <taxon>Bacillariophyceae</taxon>
        <taxon>Bacillariophycidae</taxon>
        <taxon>Bacillariales</taxon>
        <taxon>Bacillariaceae</taxon>
        <taxon>Fragilariopsis</taxon>
    </lineage>
</organism>
<sequence>MADWFRSSSVIVPISEDELLGEGEENNNNVAPVDEIPFCARRSSVICRNGCVASSQPLASSIGIDLLKQGANAAEAAIAVSAALCVTEPCSCGLGGDMFCLYYDAKTQKVSAINGSGHSPSKLTLDSVRNDYPSKNKKKCDIDVDEFRFSPHAVTVPGAARGYEDLLMKHGSGNFTLSELLEPAAKLAEEGFPVAPITSYHWTNGMDQIKKWLSDDDDDNIPLTTDGCNPPKAGDIIINTDLANVLREFGTKGAADGFYGGFPGQAIVDVIQKHGGVMTLEDLKEQTCTFPDPICADYCDIKLWQVPPNGQGIAGLIALKGLGYLQEENCPVVPGTADCYHSMIEMMRLGFADARAHVADIDHMNVSCDILLNTDRIEKRVDELFNPEKATIAGMPDPSSCTVSFQVVDKAGNAISFVNSNYMGFGTGMVPKNCGFTLQNRGFGFNLEKDHPNVIAPRKRPCHTIIPGMITHRETNELYATISNMGGNMQPQGHMQHVVNMITGGMDPQASIDFPRFCIPDGTQNGIVQLENGINESVVKELKRRGHTLMSGIVGHSRAIFGRAQIIKRNRDNGVLWAGSDGRADGCAIGY</sequence>
<evidence type="ECO:0000313" key="2">
    <source>
        <dbReference type="Proteomes" id="UP000095751"/>
    </source>
</evidence>
<dbReference type="InterPro" id="IPR029055">
    <property type="entry name" value="Ntn_hydrolases_N"/>
</dbReference>
<reference evidence="1 2" key="1">
    <citation type="submission" date="2016-09" db="EMBL/GenBank/DDBJ databases">
        <title>Extensive genetic diversity and differential bi-allelic expression allows diatom success in the polar Southern Ocean.</title>
        <authorList>
            <consortium name="DOE Joint Genome Institute"/>
            <person name="Mock T."/>
            <person name="Otillar R.P."/>
            <person name="Strauss J."/>
            <person name="Dupont C."/>
            <person name="Frickenhaus S."/>
            <person name="Maumus F."/>
            <person name="Mcmullan M."/>
            <person name="Sanges R."/>
            <person name="Schmutz J."/>
            <person name="Toseland A."/>
            <person name="Valas R."/>
            <person name="Veluchamy A."/>
            <person name="Ward B.J."/>
            <person name="Allen A."/>
            <person name="Barry K."/>
            <person name="Falciatore A."/>
            <person name="Ferrante M."/>
            <person name="Fortunato A.E."/>
            <person name="Gloeckner G."/>
            <person name="Gruber A."/>
            <person name="Hipkin R."/>
            <person name="Janech M."/>
            <person name="Kroth P."/>
            <person name="Leese F."/>
            <person name="Lindquist E."/>
            <person name="Lyon B.R."/>
            <person name="Martin J."/>
            <person name="Mayer C."/>
            <person name="Parker M."/>
            <person name="Quesneville H."/>
            <person name="Raymond J."/>
            <person name="Uhlig C."/>
            <person name="Valentin K.U."/>
            <person name="Worden A.Z."/>
            <person name="Armbrust E.V."/>
            <person name="Bowler C."/>
            <person name="Green B."/>
            <person name="Moulton V."/>
            <person name="Van Oosterhout C."/>
            <person name="Grigoriev I."/>
        </authorList>
    </citation>
    <scope>NUCLEOTIDE SEQUENCE [LARGE SCALE GENOMIC DNA]</scope>
    <source>
        <strain evidence="1 2">CCMP1102</strain>
    </source>
</reference>
<accession>A0A1E7FUA8</accession>
<dbReference type="Pfam" id="PF01019">
    <property type="entry name" value="G_glu_transpept"/>
    <property type="match status" value="1"/>
</dbReference>
<evidence type="ECO:0000313" key="1">
    <source>
        <dbReference type="EMBL" id="OEU21732.1"/>
    </source>
</evidence>
<dbReference type="InParanoid" id="A0A1E7FUA8"/>
<dbReference type="Proteomes" id="UP000095751">
    <property type="component" value="Unassembled WGS sequence"/>
</dbReference>
<dbReference type="SUPFAM" id="SSF56235">
    <property type="entry name" value="N-terminal nucleophile aminohydrolases (Ntn hydrolases)"/>
    <property type="match status" value="1"/>
</dbReference>
<keyword evidence="2" id="KW-1185">Reference proteome</keyword>
<name>A0A1E7FUA8_9STRA</name>
<dbReference type="PANTHER" id="PTHR43881">
    <property type="entry name" value="GAMMA-GLUTAMYLTRANSPEPTIDASE (AFU_ORTHOLOGUE AFUA_4G13580)"/>
    <property type="match status" value="1"/>
</dbReference>
<dbReference type="OrthoDB" id="2015213at2759"/>
<keyword evidence="1" id="KW-0808">Transferase</keyword>
<protein>
    <submittedName>
        <fullName evidence="1">Gamma-glutamyltransferase</fullName>
    </submittedName>
</protein>
<dbReference type="Gene3D" id="1.10.246.230">
    <property type="match status" value="1"/>
</dbReference>
<dbReference type="EMBL" id="KV784353">
    <property type="protein sequence ID" value="OEU21732.1"/>
    <property type="molecule type" value="Genomic_DNA"/>
</dbReference>
<gene>
    <name evidence="1" type="primary">GGT_2</name>
    <name evidence="1" type="ORF">FRACYDRAFT_179608</name>
</gene>
<dbReference type="InterPro" id="IPR052896">
    <property type="entry name" value="GGT-like_enzyme"/>
</dbReference>
<dbReference type="KEGG" id="fcy:FRACYDRAFT_179608"/>
<dbReference type="AlphaFoldDB" id="A0A1E7FUA8"/>
<dbReference type="GO" id="GO:0016740">
    <property type="term" value="F:transferase activity"/>
    <property type="evidence" value="ECO:0007669"/>
    <property type="project" value="UniProtKB-KW"/>
</dbReference>
<dbReference type="Gene3D" id="3.60.20.40">
    <property type="match status" value="1"/>
</dbReference>
<dbReference type="PANTHER" id="PTHR43881:SF1">
    <property type="entry name" value="GAMMA-GLUTAMYLTRANSPEPTIDASE (AFU_ORTHOLOGUE AFUA_4G13580)"/>
    <property type="match status" value="1"/>
</dbReference>